<name>A0A1H9XW49_9PSEU</name>
<protein>
    <submittedName>
        <fullName evidence="2">Uncharacterized protein</fullName>
    </submittedName>
</protein>
<feature type="transmembrane region" description="Helical" evidence="1">
    <location>
        <begin position="97"/>
        <end position="118"/>
    </location>
</feature>
<feature type="transmembrane region" description="Helical" evidence="1">
    <location>
        <begin position="65"/>
        <end position="85"/>
    </location>
</feature>
<dbReference type="Proteomes" id="UP000199028">
    <property type="component" value="Unassembled WGS sequence"/>
</dbReference>
<gene>
    <name evidence="2" type="ORF">SAMN05216195_12043</name>
</gene>
<reference evidence="3" key="1">
    <citation type="submission" date="2016-10" db="EMBL/GenBank/DDBJ databases">
        <authorList>
            <person name="Varghese N."/>
            <person name="Submissions S."/>
        </authorList>
    </citation>
    <scope>NUCLEOTIDE SEQUENCE [LARGE SCALE GENOMIC DNA]</scope>
    <source>
        <strain evidence="3">CGMCC 4.578</strain>
    </source>
</reference>
<dbReference type="EMBL" id="FOFT01000020">
    <property type="protein sequence ID" value="SES50412.1"/>
    <property type="molecule type" value="Genomic_DNA"/>
</dbReference>
<feature type="transmembrane region" description="Helical" evidence="1">
    <location>
        <begin position="170"/>
        <end position="186"/>
    </location>
</feature>
<dbReference type="AlphaFoldDB" id="A0A1H9XW49"/>
<feature type="transmembrane region" description="Helical" evidence="1">
    <location>
        <begin position="27"/>
        <end position="45"/>
    </location>
</feature>
<proteinExistence type="predicted"/>
<evidence type="ECO:0000313" key="3">
    <source>
        <dbReference type="Proteomes" id="UP000199028"/>
    </source>
</evidence>
<keyword evidence="3" id="KW-1185">Reference proteome</keyword>
<evidence type="ECO:0000256" key="1">
    <source>
        <dbReference type="SAM" id="Phobius"/>
    </source>
</evidence>
<keyword evidence="1" id="KW-0472">Membrane</keyword>
<sequence length="191" mass="20312">MPDLASRAARGHAERSWWERQTQGTQAWLVIGAVGAVIGGHFLMWELLLPGLGDLVGLVPVVSTVVGWLFCGGAIAATGVTLVNWGTFSAGARSRWTIASAVWGVVALMVGVPSRIAFDVSLPLDYWAGLFAGARGLLSLPLLAGLPALAWVGIARLLRRKARCSRTTAGWLFVAYSVVLLFWGATSPRMV</sequence>
<keyword evidence="1" id="KW-1133">Transmembrane helix</keyword>
<organism evidence="2 3">
    <name type="scientific">Lentzea flaviverrucosa</name>
    <dbReference type="NCBI Taxonomy" id="200379"/>
    <lineage>
        <taxon>Bacteria</taxon>
        <taxon>Bacillati</taxon>
        <taxon>Actinomycetota</taxon>
        <taxon>Actinomycetes</taxon>
        <taxon>Pseudonocardiales</taxon>
        <taxon>Pseudonocardiaceae</taxon>
        <taxon>Lentzea</taxon>
    </lineage>
</organism>
<keyword evidence="1" id="KW-0812">Transmembrane</keyword>
<accession>A0A1H9XW49</accession>
<evidence type="ECO:0000313" key="2">
    <source>
        <dbReference type="EMBL" id="SES50412.1"/>
    </source>
</evidence>
<feature type="transmembrane region" description="Helical" evidence="1">
    <location>
        <begin position="138"/>
        <end position="158"/>
    </location>
</feature>